<dbReference type="NCBIfam" id="NF041093">
    <property type="entry name" value="CheC_Thtogales"/>
    <property type="match status" value="1"/>
</dbReference>
<dbReference type="EMBL" id="SRME01000002">
    <property type="protein sequence ID" value="TGG88398.1"/>
    <property type="molecule type" value="Genomic_DNA"/>
</dbReference>
<evidence type="ECO:0000256" key="1">
    <source>
        <dbReference type="ARBA" id="ARBA00022500"/>
    </source>
</evidence>
<reference evidence="5 7" key="2">
    <citation type="submission" date="2019-04" db="EMBL/GenBank/DDBJ databases">
        <title>Draft genome sequence data and analysis of a Fermenting Bacterium, Geotoga petraea strain HO-Geo1, isolated from heavy-oil petroleum reservoir in Russia.</title>
        <authorList>
            <person name="Grouzdev D.S."/>
            <person name="Semenova E.M."/>
            <person name="Sokolova D.S."/>
            <person name="Tourova T.P."/>
            <person name="Poltaraus A.B."/>
            <person name="Nazina T.N."/>
        </authorList>
    </citation>
    <scope>NUCLEOTIDE SEQUENCE [LARGE SCALE GENOMIC DNA]</scope>
    <source>
        <strain evidence="5 7">HO-Geo1</strain>
    </source>
</reference>
<evidence type="ECO:0000259" key="3">
    <source>
        <dbReference type="Pfam" id="PF04509"/>
    </source>
</evidence>
<name>A0A1G6K241_9BACT</name>
<dbReference type="GO" id="GO:0016787">
    <property type="term" value="F:hydrolase activity"/>
    <property type="evidence" value="ECO:0007669"/>
    <property type="project" value="UniProtKB-KW"/>
</dbReference>
<accession>A0A1G6K241</accession>
<evidence type="ECO:0000256" key="2">
    <source>
        <dbReference type="ARBA" id="ARBA00022801"/>
    </source>
</evidence>
<dbReference type="EMBL" id="FMYV01000002">
    <property type="protein sequence ID" value="SDC25044.1"/>
    <property type="molecule type" value="Genomic_DNA"/>
</dbReference>
<sequence>MSLYEKINKMHLDALKEFGNIGAGNAATSISMMLNKKTDINVPEVKLISLSDLWKIFKDPEEITAGAMIGVGGELDGAILFLMGTEDIKKVLEMMMLPKPEDLTELDEMNRSAIGELGNIMCSSYVVSLSQFTNLNIHSLPPKVVVDMIAAIVSEVSLITTDGSDYLILIETNMSVEDFEKEISGYIIYIPDEASLNKILKTMGLGIDEE</sequence>
<dbReference type="InterPro" id="IPR028976">
    <property type="entry name" value="CheC-like_sf"/>
</dbReference>
<feature type="domain" description="CheC-like protein" evidence="3">
    <location>
        <begin position="109"/>
        <end position="145"/>
    </location>
</feature>
<dbReference type="RefSeq" id="WP_091402873.1">
    <property type="nucleotide sequence ID" value="NZ_FMYV01000002.1"/>
</dbReference>
<dbReference type="Pfam" id="PF04509">
    <property type="entry name" value="CheC"/>
    <property type="match status" value="2"/>
</dbReference>
<feature type="domain" description="CheC-like protein" evidence="3">
    <location>
        <begin position="10"/>
        <end position="46"/>
    </location>
</feature>
<dbReference type="OrthoDB" id="9812187at2"/>
<dbReference type="InterPro" id="IPR007597">
    <property type="entry name" value="CheC"/>
</dbReference>
<dbReference type="Proteomes" id="UP000297288">
    <property type="component" value="Unassembled WGS sequence"/>
</dbReference>
<proteinExistence type="predicted"/>
<dbReference type="PANTHER" id="PTHR43693">
    <property type="entry name" value="PROTEIN PHOSPHATASE CHEZ"/>
    <property type="match status" value="1"/>
</dbReference>
<keyword evidence="6" id="KW-1185">Reference proteome</keyword>
<evidence type="ECO:0000313" key="6">
    <source>
        <dbReference type="Proteomes" id="UP000199322"/>
    </source>
</evidence>
<reference evidence="4 6" key="1">
    <citation type="submission" date="2016-10" db="EMBL/GenBank/DDBJ databases">
        <authorList>
            <person name="de Groot N.N."/>
        </authorList>
    </citation>
    <scope>NUCLEOTIDE SEQUENCE [LARGE SCALE GENOMIC DNA]</scope>
    <source>
        <strain evidence="4 6">WG14</strain>
    </source>
</reference>
<dbReference type="AlphaFoldDB" id="A0A1G6K241"/>
<dbReference type="CDD" id="cd17909">
    <property type="entry name" value="CheC_ClassI"/>
    <property type="match status" value="1"/>
</dbReference>
<evidence type="ECO:0000313" key="7">
    <source>
        <dbReference type="Proteomes" id="UP000297288"/>
    </source>
</evidence>
<dbReference type="InterPro" id="IPR053645">
    <property type="entry name" value="CheY-P_phosphatase_CheC"/>
</dbReference>
<gene>
    <name evidence="5" type="ORF">E4650_04970</name>
    <name evidence="4" type="ORF">SAMN04488588_0712</name>
</gene>
<organism evidence="4 6">
    <name type="scientific">Geotoga petraea</name>
    <dbReference type="NCBI Taxonomy" id="28234"/>
    <lineage>
        <taxon>Bacteria</taxon>
        <taxon>Thermotogati</taxon>
        <taxon>Thermotogota</taxon>
        <taxon>Thermotogae</taxon>
        <taxon>Petrotogales</taxon>
        <taxon>Petrotogaceae</taxon>
        <taxon>Geotoga</taxon>
    </lineage>
</organism>
<dbReference type="PANTHER" id="PTHR43693:SF1">
    <property type="entry name" value="PROTEIN PHOSPHATASE CHEZ"/>
    <property type="match status" value="1"/>
</dbReference>
<dbReference type="STRING" id="28234.SAMN04488588_0712"/>
<dbReference type="InterPro" id="IPR050992">
    <property type="entry name" value="CheZ_family_phosphatases"/>
</dbReference>
<protein>
    <submittedName>
        <fullName evidence="4">Chemotaxis protein CheC</fullName>
    </submittedName>
</protein>
<evidence type="ECO:0000313" key="5">
    <source>
        <dbReference type="EMBL" id="TGG88398.1"/>
    </source>
</evidence>
<keyword evidence="1" id="KW-0145">Chemotaxis</keyword>
<dbReference type="GO" id="GO:0006935">
    <property type="term" value="P:chemotaxis"/>
    <property type="evidence" value="ECO:0007669"/>
    <property type="project" value="UniProtKB-KW"/>
</dbReference>
<dbReference type="Proteomes" id="UP000199322">
    <property type="component" value="Unassembled WGS sequence"/>
</dbReference>
<dbReference type="Gene3D" id="3.40.1550.10">
    <property type="entry name" value="CheC-like"/>
    <property type="match status" value="1"/>
</dbReference>
<dbReference type="SUPFAM" id="SSF103039">
    <property type="entry name" value="CheC-like"/>
    <property type="match status" value="1"/>
</dbReference>
<keyword evidence="2" id="KW-0378">Hydrolase</keyword>
<evidence type="ECO:0000313" key="4">
    <source>
        <dbReference type="EMBL" id="SDC25044.1"/>
    </source>
</evidence>